<dbReference type="RefSeq" id="WP_188889589.1">
    <property type="nucleotide sequence ID" value="NZ_BMHY01000004.1"/>
</dbReference>
<evidence type="ECO:0000259" key="6">
    <source>
        <dbReference type="PROSITE" id="PS50929"/>
    </source>
</evidence>
<keyword evidence="4 5" id="KW-0472">Membrane</keyword>
<dbReference type="SUPFAM" id="SSF90123">
    <property type="entry name" value="ABC transporter transmembrane region"/>
    <property type="match status" value="1"/>
</dbReference>
<dbReference type="GO" id="GO:0005886">
    <property type="term" value="C:plasma membrane"/>
    <property type="evidence" value="ECO:0007669"/>
    <property type="project" value="UniProtKB-SubCell"/>
</dbReference>
<gene>
    <name evidence="7" type="ORF">GCM10010918_25840</name>
</gene>
<keyword evidence="2 5" id="KW-0812">Transmembrane</keyword>
<dbReference type="InterPro" id="IPR039421">
    <property type="entry name" value="Type_1_exporter"/>
</dbReference>
<proteinExistence type="predicted"/>
<dbReference type="Pfam" id="PF00664">
    <property type="entry name" value="ABC_membrane"/>
    <property type="match status" value="1"/>
</dbReference>
<feature type="transmembrane region" description="Helical" evidence="5">
    <location>
        <begin position="163"/>
        <end position="180"/>
    </location>
</feature>
<feature type="transmembrane region" description="Helical" evidence="5">
    <location>
        <begin position="140"/>
        <end position="157"/>
    </location>
</feature>
<feature type="transmembrane region" description="Helical" evidence="5">
    <location>
        <begin position="60"/>
        <end position="85"/>
    </location>
</feature>
<accession>A0A917LZN4</accession>
<dbReference type="Gene3D" id="1.20.1560.10">
    <property type="entry name" value="ABC transporter type 1, transmembrane domain"/>
    <property type="match status" value="1"/>
</dbReference>
<dbReference type="InterPro" id="IPR036640">
    <property type="entry name" value="ABC1_TM_sf"/>
</dbReference>
<feature type="transmembrane region" description="Helical" evidence="5">
    <location>
        <begin position="251"/>
        <end position="272"/>
    </location>
</feature>
<comment type="caution">
    <text evidence="7">The sequence shown here is derived from an EMBL/GenBank/DDBJ whole genome shotgun (WGS) entry which is preliminary data.</text>
</comment>
<dbReference type="EMBL" id="BMHY01000004">
    <property type="protein sequence ID" value="GGG69490.1"/>
    <property type="molecule type" value="Genomic_DNA"/>
</dbReference>
<dbReference type="GO" id="GO:0016887">
    <property type="term" value="F:ATP hydrolysis activity"/>
    <property type="evidence" value="ECO:0007669"/>
    <property type="project" value="InterPro"/>
</dbReference>
<dbReference type="InterPro" id="IPR027417">
    <property type="entry name" value="P-loop_NTPase"/>
</dbReference>
<evidence type="ECO:0000256" key="1">
    <source>
        <dbReference type="ARBA" id="ARBA00004651"/>
    </source>
</evidence>
<keyword evidence="8" id="KW-1185">Reference proteome</keyword>
<evidence type="ECO:0000313" key="7">
    <source>
        <dbReference type="EMBL" id="GGG69490.1"/>
    </source>
</evidence>
<reference evidence="7 8" key="1">
    <citation type="journal article" date="2014" name="Int. J. Syst. Evol. Microbiol.">
        <title>Complete genome sequence of Corynebacterium casei LMG S-19264T (=DSM 44701T), isolated from a smear-ripened cheese.</title>
        <authorList>
            <consortium name="US DOE Joint Genome Institute (JGI-PGF)"/>
            <person name="Walter F."/>
            <person name="Albersmeier A."/>
            <person name="Kalinowski J."/>
            <person name="Ruckert C."/>
        </authorList>
    </citation>
    <scope>NUCLEOTIDE SEQUENCE [LARGE SCALE GENOMIC DNA]</scope>
    <source>
        <strain evidence="7 8">CGMCC 1.15286</strain>
    </source>
</reference>
<dbReference type="GO" id="GO:0015421">
    <property type="term" value="F:ABC-type oligopeptide transporter activity"/>
    <property type="evidence" value="ECO:0007669"/>
    <property type="project" value="TreeGrafter"/>
</dbReference>
<comment type="subcellular location">
    <subcellularLocation>
        <location evidence="1">Cell membrane</location>
        <topology evidence="1">Multi-pass membrane protein</topology>
    </subcellularLocation>
</comment>
<dbReference type="Gene3D" id="3.40.50.300">
    <property type="entry name" value="P-loop containing nucleotide triphosphate hydrolases"/>
    <property type="match status" value="1"/>
</dbReference>
<evidence type="ECO:0000256" key="2">
    <source>
        <dbReference type="ARBA" id="ARBA00022692"/>
    </source>
</evidence>
<dbReference type="AlphaFoldDB" id="A0A917LZN4"/>
<dbReference type="InterPro" id="IPR011527">
    <property type="entry name" value="ABC1_TM_dom"/>
</dbReference>
<evidence type="ECO:0000256" key="3">
    <source>
        <dbReference type="ARBA" id="ARBA00022989"/>
    </source>
</evidence>
<feature type="domain" description="ABC transmembrane type-1" evidence="6">
    <location>
        <begin position="28"/>
        <end position="307"/>
    </location>
</feature>
<dbReference type="Proteomes" id="UP000600247">
    <property type="component" value="Unassembled WGS sequence"/>
</dbReference>
<dbReference type="PANTHER" id="PTHR43394:SF1">
    <property type="entry name" value="ATP-BINDING CASSETTE SUB-FAMILY B MEMBER 10, MITOCHONDRIAL"/>
    <property type="match status" value="1"/>
</dbReference>
<dbReference type="PROSITE" id="PS50929">
    <property type="entry name" value="ABC_TM1F"/>
    <property type="match status" value="1"/>
</dbReference>
<feature type="transmembrane region" description="Helical" evidence="5">
    <location>
        <begin position="278"/>
        <end position="302"/>
    </location>
</feature>
<evidence type="ECO:0000256" key="5">
    <source>
        <dbReference type="SAM" id="Phobius"/>
    </source>
</evidence>
<dbReference type="SUPFAM" id="SSF52540">
    <property type="entry name" value="P-loop containing nucleoside triphosphate hydrolases"/>
    <property type="match status" value="1"/>
</dbReference>
<evidence type="ECO:0000313" key="8">
    <source>
        <dbReference type="Proteomes" id="UP000600247"/>
    </source>
</evidence>
<feature type="transmembrane region" description="Helical" evidence="5">
    <location>
        <begin position="26"/>
        <end position="48"/>
    </location>
</feature>
<name>A0A917LZN4_9BACL</name>
<dbReference type="GO" id="GO:0005524">
    <property type="term" value="F:ATP binding"/>
    <property type="evidence" value="ECO:0007669"/>
    <property type="project" value="InterPro"/>
</dbReference>
<dbReference type="PANTHER" id="PTHR43394">
    <property type="entry name" value="ATP-DEPENDENT PERMEASE MDL1, MITOCHONDRIAL"/>
    <property type="match status" value="1"/>
</dbReference>
<dbReference type="InterPro" id="IPR003439">
    <property type="entry name" value="ABC_transporter-like_ATP-bd"/>
</dbReference>
<sequence>MSKNVDSRYKSVLFFISNVILPHKKWAVACALLSAASAAVSLLLTFFTKQLVTQTVHGEISLITVWVFVLLVLISAVTGGMIVLTSGRLGAYVGRDLKQSLAAKIMNAEYRTVQSISSGDAISIMNNDCRQISSFLSSDLFALVTQMLTAICAFVYLLTIHPLLGLLTFAYTPIGMILASKINKRLNTYYPAASNQKGEALTAVEQALSSLPVIKSFKMERKMMHKLNSVFHSLYTTDRQIKWWDALLQPACLSVANGPHLIFAVAGGMYAVSGQLELGAFIAITQILSYIIPPTVMLPFMLNNVNQTSASIQRINRIWSLPAAQRYGAEQQEPVEFCGEPSIRVERVSFSYASDTGAGSRRLELNNVSFTVNGAGLIAIVGGSGGGKSTLLSLLSGLYRPDQGTIQINGQDTARMNDRETGIQH</sequence>
<evidence type="ECO:0000256" key="4">
    <source>
        <dbReference type="ARBA" id="ARBA00023136"/>
    </source>
</evidence>
<keyword evidence="3 5" id="KW-1133">Transmembrane helix</keyword>
<organism evidence="7 8">
    <name type="scientific">Paenibacillus radicis</name>
    <name type="common">ex Gao et al. 2016</name>
    <dbReference type="NCBI Taxonomy" id="1737354"/>
    <lineage>
        <taxon>Bacteria</taxon>
        <taxon>Bacillati</taxon>
        <taxon>Bacillota</taxon>
        <taxon>Bacilli</taxon>
        <taxon>Bacillales</taxon>
        <taxon>Paenibacillaceae</taxon>
        <taxon>Paenibacillus</taxon>
    </lineage>
</organism>
<protein>
    <recommendedName>
        <fullName evidence="6">ABC transmembrane type-1 domain-containing protein</fullName>
    </recommendedName>
</protein>
<dbReference type="Pfam" id="PF00005">
    <property type="entry name" value="ABC_tran"/>
    <property type="match status" value="1"/>
</dbReference>